<evidence type="ECO:0000313" key="3">
    <source>
        <dbReference type="Proteomes" id="UP000061457"/>
    </source>
</evidence>
<organism evidence="2 3">
    <name type="scientific">Pseudoalteromonas phenolica</name>
    <dbReference type="NCBI Taxonomy" id="161398"/>
    <lineage>
        <taxon>Bacteria</taxon>
        <taxon>Pseudomonadati</taxon>
        <taxon>Pseudomonadota</taxon>
        <taxon>Gammaproteobacteria</taxon>
        <taxon>Alteromonadales</taxon>
        <taxon>Pseudoalteromonadaceae</taxon>
        <taxon>Pseudoalteromonas</taxon>
    </lineage>
</organism>
<reference evidence="3" key="1">
    <citation type="submission" date="2015-11" db="EMBL/GenBank/DDBJ databases">
        <authorList>
            <person name="Kim K.M."/>
        </authorList>
    </citation>
    <scope>NUCLEOTIDE SEQUENCE [LARGE SCALE GENOMIC DNA]</scope>
    <source>
        <strain evidence="3">KCTC 12086</strain>
    </source>
</reference>
<dbReference type="PROSITE" id="PS51257">
    <property type="entry name" value="PROKAR_LIPOPROTEIN"/>
    <property type="match status" value="1"/>
</dbReference>
<dbReference type="STRING" id="161398.PP2015_2092"/>
<keyword evidence="3" id="KW-1185">Reference proteome</keyword>
<protein>
    <recommendedName>
        <fullName evidence="1">FlgO domain-containing protein</fullName>
    </recommendedName>
</protein>
<dbReference type="OrthoDB" id="6385614at2"/>
<evidence type="ECO:0000259" key="1">
    <source>
        <dbReference type="Pfam" id="PF17680"/>
    </source>
</evidence>
<name>A0A0S2K3E0_9GAMM</name>
<gene>
    <name evidence="2" type="ORF">PP2015_2092</name>
</gene>
<accession>A0A0S2K3E0</accession>
<dbReference type="Proteomes" id="UP000061457">
    <property type="component" value="Chromosome I"/>
</dbReference>
<sequence>MRLCILALFTLLSGCQLLNEIKREEELANPKGVEGSLPMEVKGMSSFSLHQYTSNLASQLYRGEAGRLRNASIAVMSFTMATELGQKTAVQQSSGLSQQIQESLITQMTQLGYSMVEHRLSNSITVSEHHEDMLTRDLNNLRARQNIDYVILGTITRQEHANMINARLVNVLNGQVISAGFAEVPINVMWTDEKVQMRNDKLYRAEY</sequence>
<dbReference type="RefSeq" id="WP_083496565.1">
    <property type="nucleotide sequence ID" value="NZ_CP013187.1"/>
</dbReference>
<evidence type="ECO:0000313" key="2">
    <source>
        <dbReference type="EMBL" id="ALO42590.1"/>
    </source>
</evidence>
<dbReference type="InterPro" id="IPR041215">
    <property type="entry name" value="FlgO_dom"/>
</dbReference>
<dbReference type="Pfam" id="PF17680">
    <property type="entry name" value="FlgO"/>
    <property type="match status" value="1"/>
</dbReference>
<feature type="domain" description="FlgO" evidence="1">
    <location>
        <begin position="55"/>
        <end position="188"/>
    </location>
</feature>
<dbReference type="KEGG" id="pphe:PP2015_2092"/>
<dbReference type="EMBL" id="CP013187">
    <property type="protein sequence ID" value="ALO42590.1"/>
    <property type="molecule type" value="Genomic_DNA"/>
</dbReference>
<dbReference type="PATRIC" id="fig|161398.10.peg.2128"/>
<dbReference type="AlphaFoldDB" id="A0A0S2K3E0"/>
<proteinExistence type="predicted"/>